<protein>
    <recommendedName>
        <fullName evidence="4">GH25 family protein</fullName>
    </recommendedName>
</protein>
<dbReference type="Proteomes" id="UP000295662">
    <property type="component" value="Unassembled WGS sequence"/>
</dbReference>
<evidence type="ECO:0000256" key="1">
    <source>
        <dbReference type="SAM" id="SignalP"/>
    </source>
</evidence>
<dbReference type="AlphaFoldDB" id="A0A4R7SPI3"/>
<accession>A0A4R7SPI3</accession>
<dbReference type="OrthoDB" id="8911471at2"/>
<organism evidence="2 3">
    <name type="scientific">Prosthecobacter fusiformis</name>
    <dbReference type="NCBI Taxonomy" id="48464"/>
    <lineage>
        <taxon>Bacteria</taxon>
        <taxon>Pseudomonadati</taxon>
        <taxon>Verrucomicrobiota</taxon>
        <taxon>Verrucomicrobiia</taxon>
        <taxon>Verrucomicrobiales</taxon>
        <taxon>Verrucomicrobiaceae</taxon>
        <taxon>Prosthecobacter</taxon>
    </lineage>
</organism>
<comment type="caution">
    <text evidence="2">The sequence shown here is derived from an EMBL/GenBank/DDBJ whole genome shotgun (WGS) entry which is preliminary data.</text>
</comment>
<evidence type="ECO:0008006" key="4">
    <source>
        <dbReference type="Google" id="ProtNLM"/>
    </source>
</evidence>
<reference evidence="2 3" key="1">
    <citation type="submission" date="2019-03" db="EMBL/GenBank/DDBJ databases">
        <title>Genomic Encyclopedia of Archaeal and Bacterial Type Strains, Phase II (KMG-II): from individual species to whole genera.</title>
        <authorList>
            <person name="Goeker M."/>
        </authorList>
    </citation>
    <scope>NUCLEOTIDE SEQUENCE [LARGE SCALE GENOMIC DNA]</scope>
    <source>
        <strain evidence="2 3">ATCC 25309</strain>
    </source>
</reference>
<proteinExistence type="predicted"/>
<feature type="chain" id="PRO_5020927776" description="GH25 family protein" evidence="1">
    <location>
        <begin position="24"/>
        <end position="227"/>
    </location>
</feature>
<dbReference type="EMBL" id="SOCA01000001">
    <property type="protein sequence ID" value="TDU81110.1"/>
    <property type="molecule type" value="Genomic_DNA"/>
</dbReference>
<gene>
    <name evidence="2" type="ORF">EI77_00412</name>
</gene>
<sequence>MFRPILFYLVVSLTAWLPSAAFAHSVWIENLPGDQLCVRFAEWGEDFEVSPGHLDSFALVSGFTLNAEGKPEIFDVVKKQDQFFLGKASAAKPAFAQAHFEVRKLHEDKPARAPIFYSRWQPEGAGEGKPTMTLDIVPTGQPGEARVFFRGKPLGGIEVGLHAPKGDEQKLVTDAEGLVRVADLSKPGPYLLTVARYSEELPGFFNGVPFAISSHSASLYWTVKKTE</sequence>
<evidence type="ECO:0000313" key="3">
    <source>
        <dbReference type="Proteomes" id="UP000295662"/>
    </source>
</evidence>
<dbReference type="RefSeq" id="WP_133793091.1">
    <property type="nucleotide sequence ID" value="NZ_SOCA01000001.1"/>
</dbReference>
<feature type="signal peptide" evidence="1">
    <location>
        <begin position="1"/>
        <end position="23"/>
    </location>
</feature>
<keyword evidence="1" id="KW-0732">Signal</keyword>
<evidence type="ECO:0000313" key="2">
    <source>
        <dbReference type="EMBL" id="TDU81110.1"/>
    </source>
</evidence>
<keyword evidence="3" id="KW-1185">Reference proteome</keyword>
<name>A0A4R7SPI3_9BACT</name>